<dbReference type="PRINTS" id="PR00038">
    <property type="entry name" value="HTHLUXR"/>
</dbReference>
<dbReference type="GO" id="GO:0003677">
    <property type="term" value="F:DNA binding"/>
    <property type="evidence" value="ECO:0007669"/>
    <property type="project" value="UniProtKB-KW"/>
</dbReference>
<dbReference type="InterPro" id="IPR011006">
    <property type="entry name" value="CheY-like_superfamily"/>
</dbReference>
<keyword evidence="4" id="KW-1185">Reference proteome</keyword>
<keyword evidence="1" id="KW-0238">DNA-binding</keyword>
<dbReference type="PANTHER" id="PTHR43214">
    <property type="entry name" value="TWO-COMPONENT RESPONSE REGULATOR"/>
    <property type="match status" value="1"/>
</dbReference>
<dbReference type="EMBL" id="SIHI01000035">
    <property type="protein sequence ID" value="TWT43038.1"/>
    <property type="molecule type" value="Genomic_DNA"/>
</dbReference>
<dbReference type="PROSITE" id="PS50043">
    <property type="entry name" value="HTH_LUXR_2"/>
    <property type="match status" value="1"/>
</dbReference>
<name>A0A5C5VWP0_9PLAN</name>
<evidence type="ECO:0000313" key="3">
    <source>
        <dbReference type="EMBL" id="TWT43038.1"/>
    </source>
</evidence>
<organism evidence="3 4">
    <name type="scientific">Thalassoglobus neptunius</name>
    <dbReference type="NCBI Taxonomy" id="1938619"/>
    <lineage>
        <taxon>Bacteria</taxon>
        <taxon>Pseudomonadati</taxon>
        <taxon>Planctomycetota</taxon>
        <taxon>Planctomycetia</taxon>
        <taxon>Planctomycetales</taxon>
        <taxon>Planctomycetaceae</taxon>
        <taxon>Thalassoglobus</taxon>
    </lineage>
</organism>
<dbReference type="OrthoDB" id="275810at2"/>
<feature type="domain" description="HTH luxR-type" evidence="2">
    <location>
        <begin position="163"/>
        <end position="228"/>
    </location>
</feature>
<dbReference type="InterPro" id="IPR036388">
    <property type="entry name" value="WH-like_DNA-bd_sf"/>
</dbReference>
<evidence type="ECO:0000313" key="4">
    <source>
        <dbReference type="Proteomes" id="UP000317243"/>
    </source>
</evidence>
<accession>A0A5C5VWP0</accession>
<gene>
    <name evidence="3" type="primary">uvrY</name>
    <name evidence="3" type="ORF">KOR42_45680</name>
</gene>
<protein>
    <submittedName>
        <fullName evidence="3">Response regulator UvrY</fullName>
    </submittedName>
</protein>
<dbReference type="SUPFAM" id="SSF46894">
    <property type="entry name" value="C-terminal effector domain of the bipartite response regulators"/>
    <property type="match status" value="1"/>
</dbReference>
<dbReference type="PANTHER" id="PTHR43214:SF43">
    <property type="entry name" value="TWO-COMPONENT RESPONSE REGULATOR"/>
    <property type="match status" value="1"/>
</dbReference>
<dbReference type="GO" id="GO:0006355">
    <property type="term" value="P:regulation of DNA-templated transcription"/>
    <property type="evidence" value="ECO:0007669"/>
    <property type="project" value="InterPro"/>
</dbReference>
<dbReference type="InterPro" id="IPR016032">
    <property type="entry name" value="Sig_transdc_resp-reg_C-effctor"/>
</dbReference>
<dbReference type="InterPro" id="IPR039420">
    <property type="entry name" value="WalR-like"/>
</dbReference>
<dbReference type="SMART" id="SM00421">
    <property type="entry name" value="HTH_LUXR"/>
    <property type="match status" value="1"/>
</dbReference>
<dbReference type="Gene3D" id="1.10.10.10">
    <property type="entry name" value="Winged helix-like DNA-binding domain superfamily/Winged helix DNA-binding domain"/>
    <property type="match status" value="1"/>
</dbReference>
<reference evidence="3 4" key="1">
    <citation type="submission" date="2019-02" db="EMBL/GenBank/DDBJ databases">
        <title>Deep-cultivation of Planctomycetes and their phenomic and genomic characterization uncovers novel biology.</title>
        <authorList>
            <person name="Wiegand S."/>
            <person name="Jogler M."/>
            <person name="Boedeker C."/>
            <person name="Pinto D."/>
            <person name="Vollmers J."/>
            <person name="Rivas-Marin E."/>
            <person name="Kohn T."/>
            <person name="Peeters S.H."/>
            <person name="Heuer A."/>
            <person name="Rast P."/>
            <person name="Oberbeckmann S."/>
            <person name="Bunk B."/>
            <person name="Jeske O."/>
            <person name="Meyerdierks A."/>
            <person name="Storesund J.E."/>
            <person name="Kallscheuer N."/>
            <person name="Luecker S."/>
            <person name="Lage O.M."/>
            <person name="Pohl T."/>
            <person name="Merkel B.J."/>
            <person name="Hornburger P."/>
            <person name="Mueller R.-W."/>
            <person name="Bruemmer F."/>
            <person name="Labrenz M."/>
            <person name="Spormann A.M."/>
            <person name="Op Den Camp H."/>
            <person name="Overmann J."/>
            <person name="Amann R."/>
            <person name="Jetten M.S.M."/>
            <person name="Mascher T."/>
            <person name="Medema M.H."/>
            <person name="Devos D.P."/>
            <person name="Kaster A.-K."/>
            <person name="Ovreas L."/>
            <person name="Rohde M."/>
            <person name="Galperin M.Y."/>
            <person name="Jogler C."/>
        </authorList>
    </citation>
    <scope>NUCLEOTIDE SEQUENCE [LARGE SCALE GENOMIC DNA]</scope>
    <source>
        <strain evidence="3 4">KOR42</strain>
    </source>
</reference>
<dbReference type="InterPro" id="IPR000792">
    <property type="entry name" value="Tscrpt_reg_LuxR_C"/>
</dbReference>
<dbReference type="CDD" id="cd06170">
    <property type="entry name" value="LuxR_C_like"/>
    <property type="match status" value="1"/>
</dbReference>
<dbReference type="RefSeq" id="WP_146511914.1">
    <property type="nucleotide sequence ID" value="NZ_SIHI01000035.1"/>
</dbReference>
<dbReference type="AlphaFoldDB" id="A0A5C5VWP0"/>
<proteinExistence type="predicted"/>
<evidence type="ECO:0000259" key="2">
    <source>
        <dbReference type="PROSITE" id="PS50043"/>
    </source>
</evidence>
<sequence length="232" mass="25947">MLQAAEQILPVQKTKTSKPIHVMMIDSSRAWLESLPLALHRFHFLRVIARATSIQECLDQIATLAPDLLLVDGRLYQDGFRELGEAFSIRTGECRVALFAQSLTDAQLQIAIHNRVHGFLSIQDTTDEIANSLETLTTTGTAISPNLRERVSTDDTGQLSVSRRTDLSGLTNRQLEVLAHLASGLRVKDIASMMKVSVKAIESHKFRIMSRLKIHDRVQLCRWAIREGLIAP</sequence>
<dbReference type="Pfam" id="PF00196">
    <property type="entry name" value="GerE"/>
    <property type="match status" value="1"/>
</dbReference>
<dbReference type="Proteomes" id="UP000317243">
    <property type="component" value="Unassembled WGS sequence"/>
</dbReference>
<evidence type="ECO:0000256" key="1">
    <source>
        <dbReference type="ARBA" id="ARBA00023125"/>
    </source>
</evidence>
<comment type="caution">
    <text evidence="3">The sequence shown here is derived from an EMBL/GenBank/DDBJ whole genome shotgun (WGS) entry which is preliminary data.</text>
</comment>
<dbReference type="SUPFAM" id="SSF52172">
    <property type="entry name" value="CheY-like"/>
    <property type="match status" value="1"/>
</dbReference>
<dbReference type="Gene3D" id="3.40.50.2300">
    <property type="match status" value="1"/>
</dbReference>